<feature type="compositionally biased region" description="Basic and acidic residues" evidence="1">
    <location>
        <begin position="16"/>
        <end position="54"/>
    </location>
</feature>
<gene>
    <name evidence="2" type="ORF">NDU88_005551</name>
</gene>
<comment type="caution">
    <text evidence="2">The sequence shown here is derived from an EMBL/GenBank/DDBJ whole genome shotgun (WGS) entry which is preliminary data.</text>
</comment>
<dbReference type="EMBL" id="JANPWB010000002">
    <property type="protein sequence ID" value="KAJ1210183.1"/>
    <property type="molecule type" value="Genomic_DNA"/>
</dbReference>
<evidence type="ECO:0000256" key="1">
    <source>
        <dbReference type="SAM" id="MobiDB-lite"/>
    </source>
</evidence>
<protein>
    <submittedName>
        <fullName evidence="2">Uncharacterized protein</fullName>
    </submittedName>
</protein>
<organism evidence="2 3">
    <name type="scientific">Pleurodeles waltl</name>
    <name type="common">Iberian ribbed newt</name>
    <dbReference type="NCBI Taxonomy" id="8319"/>
    <lineage>
        <taxon>Eukaryota</taxon>
        <taxon>Metazoa</taxon>
        <taxon>Chordata</taxon>
        <taxon>Craniata</taxon>
        <taxon>Vertebrata</taxon>
        <taxon>Euteleostomi</taxon>
        <taxon>Amphibia</taxon>
        <taxon>Batrachia</taxon>
        <taxon>Caudata</taxon>
        <taxon>Salamandroidea</taxon>
        <taxon>Salamandridae</taxon>
        <taxon>Pleurodelinae</taxon>
        <taxon>Pleurodeles</taxon>
    </lineage>
</organism>
<feature type="region of interest" description="Disordered" evidence="1">
    <location>
        <begin position="1"/>
        <end position="91"/>
    </location>
</feature>
<proteinExistence type="predicted"/>
<evidence type="ECO:0000313" key="3">
    <source>
        <dbReference type="Proteomes" id="UP001066276"/>
    </source>
</evidence>
<keyword evidence="3" id="KW-1185">Reference proteome</keyword>
<reference evidence="2" key="1">
    <citation type="journal article" date="2022" name="bioRxiv">
        <title>Sequencing and chromosome-scale assembly of the giantPleurodeles waltlgenome.</title>
        <authorList>
            <person name="Brown T."/>
            <person name="Elewa A."/>
            <person name="Iarovenko S."/>
            <person name="Subramanian E."/>
            <person name="Araus A.J."/>
            <person name="Petzold A."/>
            <person name="Susuki M."/>
            <person name="Suzuki K.-i.T."/>
            <person name="Hayashi T."/>
            <person name="Toyoda A."/>
            <person name="Oliveira C."/>
            <person name="Osipova E."/>
            <person name="Leigh N.D."/>
            <person name="Simon A."/>
            <person name="Yun M.H."/>
        </authorList>
    </citation>
    <scope>NUCLEOTIDE SEQUENCE</scope>
    <source>
        <strain evidence="2">20211129_DDA</strain>
        <tissue evidence="2">Liver</tissue>
    </source>
</reference>
<dbReference type="Proteomes" id="UP001066276">
    <property type="component" value="Chromosome 1_2"/>
</dbReference>
<name>A0AAV7W862_PLEWA</name>
<evidence type="ECO:0000313" key="2">
    <source>
        <dbReference type="EMBL" id="KAJ1210183.1"/>
    </source>
</evidence>
<dbReference type="AlphaFoldDB" id="A0AAV7W862"/>
<sequence length="119" mass="14178">MHLRDQLEGGRNTKVKGQEKIEHGEVNEQREREGEKKQRDSEYIEKQEQQRRGVSDMGWETPLASNQTQRNPMEEANWEDADRREEEDETWMEEWWCPSTPDYVPTSLQLRESCGPRGE</sequence>
<accession>A0AAV7W862</accession>